<feature type="binding site" evidence="14">
    <location>
        <position position="203"/>
    </location>
    <ligand>
        <name>NAD(+)</name>
        <dbReference type="ChEBI" id="CHEBI:57540"/>
    </ligand>
</feature>
<name>A0A7T2GHU5_9SPHN</name>
<dbReference type="PANTHER" id="PTHR22912">
    <property type="entry name" value="DISULFIDE OXIDOREDUCTASE"/>
    <property type="match status" value="1"/>
</dbReference>
<dbReference type="PROSITE" id="PS00076">
    <property type="entry name" value="PYRIDINE_REDOX_1"/>
    <property type="match status" value="1"/>
</dbReference>
<dbReference type="PRINTS" id="PR00368">
    <property type="entry name" value="FADPNR"/>
</dbReference>
<evidence type="ECO:0000256" key="3">
    <source>
        <dbReference type="ARBA" id="ARBA00012608"/>
    </source>
</evidence>
<evidence type="ECO:0000256" key="6">
    <source>
        <dbReference type="ARBA" id="ARBA00022630"/>
    </source>
</evidence>
<feature type="binding site" evidence="14">
    <location>
        <begin position="180"/>
        <end position="187"/>
    </location>
    <ligand>
        <name>NAD(+)</name>
        <dbReference type="ChEBI" id="CHEBI:57540"/>
    </ligand>
</feature>
<dbReference type="SUPFAM" id="SSF51905">
    <property type="entry name" value="FAD/NAD(P)-binding domain"/>
    <property type="match status" value="1"/>
</dbReference>
<evidence type="ECO:0000313" key="20">
    <source>
        <dbReference type="Proteomes" id="UP000594873"/>
    </source>
</evidence>
<organism evidence="19 20">
    <name type="scientific">Allosphingosinicella flava</name>
    <dbReference type="NCBI Taxonomy" id="2771430"/>
    <lineage>
        <taxon>Bacteria</taxon>
        <taxon>Pseudomonadati</taxon>
        <taxon>Pseudomonadota</taxon>
        <taxon>Alphaproteobacteria</taxon>
        <taxon>Sphingomonadales</taxon>
        <taxon>Sphingomonadaceae</taxon>
        <taxon>Allosphingosinicella</taxon>
    </lineage>
</organism>
<evidence type="ECO:0000256" key="14">
    <source>
        <dbReference type="PIRSR" id="PIRSR000350-3"/>
    </source>
</evidence>
<evidence type="ECO:0000256" key="7">
    <source>
        <dbReference type="ARBA" id="ARBA00022827"/>
    </source>
</evidence>
<feature type="domain" description="FAD/NAD(P)-binding" evidence="18">
    <location>
        <begin position="5"/>
        <end position="326"/>
    </location>
</feature>
<dbReference type="InterPro" id="IPR050151">
    <property type="entry name" value="Class-I_Pyr_Nuc-Dis_Oxidored"/>
</dbReference>
<dbReference type="NCBIfam" id="TIGR01350">
    <property type="entry name" value="lipoamide_DH"/>
    <property type="match status" value="1"/>
</dbReference>
<feature type="active site" description="Proton acceptor" evidence="13">
    <location>
        <position position="444"/>
    </location>
</feature>
<dbReference type="PIRSF" id="PIRSF000350">
    <property type="entry name" value="Mercury_reductase_MerA"/>
    <property type="match status" value="1"/>
</dbReference>
<evidence type="ECO:0000256" key="13">
    <source>
        <dbReference type="PIRSR" id="PIRSR000350-2"/>
    </source>
</evidence>
<dbReference type="Gene3D" id="3.30.390.30">
    <property type="match status" value="1"/>
</dbReference>
<comment type="similarity">
    <text evidence="2 16">Belongs to the class-I pyridine nucleotide-disulfide oxidoreductase family.</text>
</comment>
<feature type="binding site" evidence="14">
    <location>
        <position position="114"/>
    </location>
    <ligand>
        <name>FAD</name>
        <dbReference type="ChEBI" id="CHEBI:57692"/>
    </ligand>
</feature>
<evidence type="ECO:0000259" key="17">
    <source>
        <dbReference type="Pfam" id="PF02852"/>
    </source>
</evidence>
<feature type="domain" description="Pyridine nucleotide-disulphide oxidoreductase dimerisation" evidence="17">
    <location>
        <begin position="346"/>
        <end position="454"/>
    </location>
</feature>
<dbReference type="InterPro" id="IPR012999">
    <property type="entry name" value="Pyr_OxRdtase_I_AS"/>
</dbReference>
<dbReference type="InterPro" id="IPR023753">
    <property type="entry name" value="FAD/NAD-binding_dom"/>
</dbReference>
<comment type="subcellular location">
    <subcellularLocation>
        <location evidence="1">Cytoplasm</location>
    </subcellularLocation>
</comment>
<accession>A0A7T2GHU5</accession>
<dbReference type="InterPro" id="IPR004099">
    <property type="entry name" value="Pyr_nucl-diS_OxRdtase_dimer"/>
</dbReference>
<keyword evidence="14" id="KW-0547">Nucleotide-binding</keyword>
<gene>
    <name evidence="19" type="primary">lpdA</name>
    <name evidence="19" type="ORF">IC614_07030</name>
</gene>
<dbReference type="RefSeq" id="WP_200970652.1">
    <property type="nucleotide sequence ID" value="NZ_CP065592.1"/>
</dbReference>
<dbReference type="GO" id="GO:0006103">
    <property type="term" value="P:2-oxoglutarate metabolic process"/>
    <property type="evidence" value="ECO:0007669"/>
    <property type="project" value="TreeGrafter"/>
</dbReference>
<keyword evidence="6 16" id="KW-0285">Flavoprotein</keyword>
<keyword evidence="5" id="KW-0963">Cytoplasm</keyword>
<evidence type="ECO:0000259" key="18">
    <source>
        <dbReference type="Pfam" id="PF07992"/>
    </source>
</evidence>
<feature type="binding site" evidence="14">
    <location>
        <position position="271"/>
    </location>
    <ligand>
        <name>NAD(+)</name>
        <dbReference type="ChEBI" id="CHEBI:57540"/>
    </ligand>
</feature>
<dbReference type="EMBL" id="CP065592">
    <property type="protein sequence ID" value="QPQ54124.1"/>
    <property type="molecule type" value="Genomic_DNA"/>
</dbReference>
<evidence type="ECO:0000256" key="1">
    <source>
        <dbReference type="ARBA" id="ARBA00004496"/>
    </source>
</evidence>
<dbReference type="InterPro" id="IPR006258">
    <property type="entry name" value="Lipoamide_DH"/>
</dbReference>
<comment type="catalytic activity">
    <reaction evidence="12 16">
        <text>N(6)-[(R)-dihydrolipoyl]-L-lysyl-[protein] + NAD(+) = N(6)-[(R)-lipoyl]-L-lysyl-[protein] + NADH + H(+)</text>
        <dbReference type="Rhea" id="RHEA:15045"/>
        <dbReference type="Rhea" id="RHEA-COMP:10474"/>
        <dbReference type="Rhea" id="RHEA-COMP:10475"/>
        <dbReference type="ChEBI" id="CHEBI:15378"/>
        <dbReference type="ChEBI" id="CHEBI:57540"/>
        <dbReference type="ChEBI" id="CHEBI:57945"/>
        <dbReference type="ChEBI" id="CHEBI:83099"/>
        <dbReference type="ChEBI" id="CHEBI:83100"/>
        <dbReference type="EC" id="1.8.1.4"/>
    </reaction>
</comment>
<evidence type="ECO:0000256" key="10">
    <source>
        <dbReference type="ARBA" id="ARBA00023157"/>
    </source>
</evidence>
<dbReference type="PANTHER" id="PTHR22912:SF217">
    <property type="entry name" value="DIHYDROLIPOYL DEHYDROGENASE"/>
    <property type="match status" value="1"/>
</dbReference>
<dbReference type="KEGG" id="sflv:IC614_07030"/>
<dbReference type="InterPro" id="IPR036188">
    <property type="entry name" value="FAD/NAD-bd_sf"/>
</dbReference>
<keyword evidence="20" id="KW-1185">Reference proteome</keyword>
<comment type="miscellaneous">
    <text evidence="16">The active site is a redox-active disulfide bond.</text>
</comment>
<keyword evidence="8 16" id="KW-0560">Oxidoreductase</keyword>
<evidence type="ECO:0000256" key="12">
    <source>
        <dbReference type="ARBA" id="ARBA00049187"/>
    </source>
</evidence>
<keyword evidence="7 14" id="KW-0274">FAD</keyword>
<evidence type="ECO:0000256" key="11">
    <source>
        <dbReference type="ARBA" id="ARBA00023284"/>
    </source>
</evidence>
<dbReference type="InterPro" id="IPR016156">
    <property type="entry name" value="FAD/NAD-linked_Rdtase_dimer_sf"/>
</dbReference>
<evidence type="ECO:0000256" key="8">
    <source>
        <dbReference type="ARBA" id="ARBA00023002"/>
    </source>
</evidence>
<keyword evidence="9 14" id="KW-0520">NAD</keyword>
<proteinExistence type="inferred from homology"/>
<evidence type="ECO:0000256" key="5">
    <source>
        <dbReference type="ARBA" id="ARBA00022490"/>
    </source>
</evidence>
<feature type="binding site" evidence="14">
    <location>
        <position position="311"/>
    </location>
    <ligand>
        <name>FAD</name>
        <dbReference type="ChEBI" id="CHEBI:57692"/>
    </ligand>
</feature>
<keyword evidence="11 16" id="KW-0676">Redox-active center</keyword>
<keyword evidence="10" id="KW-1015">Disulfide bond</keyword>
<evidence type="ECO:0000256" key="15">
    <source>
        <dbReference type="PIRSR" id="PIRSR000350-4"/>
    </source>
</evidence>
<feature type="disulfide bond" description="Redox-active" evidence="15">
    <location>
        <begin position="42"/>
        <end position="47"/>
    </location>
</feature>
<dbReference type="Proteomes" id="UP000594873">
    <property type="component" value="Chromosome"/>
</dbReference>
<sequence>MSETYDLIVLGSGPGGYVAAIRASQLGLKTAIVERELLGGICLNWGCIPTKALLRSAEIFHYMQHAKDYGLAAEKISADLEAVVKRSRGVASQLNKGVTGLMKKNKVAVHMGTGKLTGKGKLTVTGEDGKTTELQAKNIIVATGARARDLPFAKADGNRVWTYRHAMTPKEMPTKLLVIGSGAIGIEFASFYNDMGAEVTVVEMLDRIVPVEDKDISAHLEKALKKQGMTIMTSAGVEKLDVGANGVKAAIKGKDGRIVEGDYSHVIVAIGIVPNTENIGLETLGVKAERGHIVTDGACRTNVEGLYAIGDVTAPPWLAHKASHEGVIAAEAIAGKHPHAMDPKNIPGCTYCHPQIASVGLTEEKAREAGYEVKVGNFPFIGNGKAIALGEPDGFIKTVFDAKTGELLGAHMIGAEVTELIQGYTIGKTGELTEAELMNTVFPHPTLSEMMHESVLAAYGRVLHI</sequence>
<evidence type="ECO:0000256" key="4">
    <source>
        <dbReference type="ARBA" id="ARBA00016961"/>
    </source>
</evidence>
<dbReference type="Gene3D" id="3.50.50.60">
    <property type="entry name" value="FAD/NAD(P)-binding domain"/>
    <property type="match status" value="2"/>
</dbReference>
<dbReference type="EC" id="1.8.1.4" evidence="3 16"/>
<evidence type="ECO:0000256" key="9">
    <source>
        <dbReference type="ARBA" id="ARBA00023027"/>
    </source>
</evidence>
<protein>
    <recommendedName>
        <fullName evidence="4 16">Dihydrolipoyl dehydrogenase</fullName>
        <ecNumber evidence="3 16">1.8.1.4</ecNumber>
    </recommendedName>
</protein>
<comment type="cofactor">
    <cofactor evidence="14 16">
        <name>FAD</name>
        <dbReference type="ChEBI" id="CHEBI:57692"/>
    </cofactor>
    <text evidence="14 16">Binds 1 FAD per subunit.</text>
</comment>
<dbReference type="Pfam" id="PF07992">
    <property type="entry name" value="Pyr_redox_2"/>
    <property type="match status" value="1"/>
</dbReference>
<feature type="binding site" evidence="14">
    <location>
        <position position="51"/>
    </location>
    <ligand>
        <name>FAD</name>
        <dbReference type="ChEBI" id="CHEBI:57692"/>
    </ligand>
</feature>
<dbReference type="SUPFAM" id="SSF55424">
    <property type="entry name" value="FAD/NAD-linked reductases, dimerisation (C-terminal) domain"/>
    <property type="match status" value="1"/>
</dbReference>
<dbReference type="GO" id="GO:0005737">
    <property type="term" value="C:cytoplasm"/>
    <property type="evidence" value="ECO:0007669"/>
    <property type="project" value="UniProtKB-SubCell"/>
</dbReference>
<dbReference type="PRINTS" id="PR00411">
    <property type="entry name" value="PNDRDTASEI"/>
</dbReference>
<dbReference type="FunFam" id="3.30.390.30:FF:000001">
    <property type="entry name" value="Dihydrolipoyl dehydrogenase"/>
    <property type="match status" value="1"/>
</dbReference>
<reference evidence="19 20" key="1">
    <citation type="submission" date="2020-11" db="EMBL/GenBank/DDBJ databases">
        <title>Genome seq and assembly of Sphingosinicella sp.</title>
        <authorList>
            <person name="Chhetri G."/>
        </authorList>
    </citation>
    <scope>NUCLEOTIDE SEQUENCE [LARGE SCALE GENOMIC DNA]</scope>
    <source>
        <strain evidence="19 20">UDD2</strain>
    </source>
</reference>
<dbReference type="Pfam" id="PF02852">
    <property type="entry name" value="Pyr_redox_dim"/>
    <property type="match status" value="1"/>
</dbReference>
<dbReference type="InterPro" id="IPR001100">
    <property type="entry name" value="Pyr_nuc-diS_OxRdtase"/>
</dbReference>
<dbReference type="GO" id="GO:0004148">
    <property type="term" value="F:dihydrolipoyl dehydrogenase (NADH) activity"/>
    <property type="evidence" value="ECO:0007669"/>
    <property type="project" value="UniProtKB-EC"/>
</dbReference>
<dbReference type="AlphaFoldDB" id="A0A7T2GHU5"/>
<evidence type="ECO:0000256" key="2">
    <source>
        <dbReference type="ARBA" id="ARBA00007532"/>
    </source>
</evidence>
<evidence type="ECO:0000313" key="19">
    <source>
        <dbReference type="EMBL" id="QPQ54124.1"/>
    </source>
</evidence>
<dbReference type="GO" id="GO:0050660">
    <property type="term" value="F:flavin adenine dinucleotide binding"/>
    <property type="evidence" value="ECO:0007669"/>
    <property type="project" value="InterPro"/>
</dbReference>
<evidence type="ECO:0000256" key="16">
    <source>
        <dbReference type="RuleBase" id="RU003692"/>
    </source>
</evidence>